<evidence type="ECO:0000313" key="2">
    <source>
        <dbReference type="EMBL" id="CAD7265930.1"/>
    </source>
</evidence>
<feature type="region of interest" description="Disordered" evidence="1">
    <location>
        <begin position="254"/>
        <end position="278"/>
    </location>
</feature>
<dbReference type="AlphaFoldDB" id="A0A7R9G506"/>
<feature type="compositionally biased region" description="Basic and acidic residues" evidence="1">
    <location>
        <begin position="412"/>
        <end position="423"/>
    </location>
</feature>
<organism evidence="2">
    <name type="scientific">Timema shepardi</name>
    <name type="common">Walking stick</name>
    <dbReference type="NCBI Taxonomy" id="629360"/>
    <lineage>
        <taxon>Eukaryota</taxon>
        <taxon>Metazoa</taxon>
        <taxon>Ecdysozoa</taxon>
        <taxon>Arthropoda</taxon>
        <taxon>Hexapoda</taxon>
        <taxon>Insecta</taxon>
        <taxon>Pterygota</taxon>
        <taxon>Neoptera</taxon>
        <taxon>Polyneoptera</taxon>
        <taxon>Phasmatodea</taxon>
        <taxon>Timematodea</taxon>
        <taxon>Timematoidea</taxon>
        <taxon>Timematidae</taxon>
        <taxon>Timema</taxon>
    </lineage>
</organism>
<proteinExistence type="predicted"/>
<evidence type="ECO:0000256" key="1">
    <source>
        <dbReference type="SAM" id="MobiDB-lite"/>
    </source>
</evidence>
<sequence length="642" mass="70998">MKSEKSFKKNHCHDPRPGSNSDIPVIGSLLYCELSLTSCGHSLYCFGVATSDPVYNPELFIKCDVNKSEERSDLAEIDVSGDDDVIQNYDWVRLEKSTPSVNFDAYMSMDQKLVVCVVLSVEETCSVLGNGVAWRRGKMVVRMTMKQSRAQIGAGRLLPEQTICESALAKTTATSGHDSKEDTSVTPLVHVDGVMRCLGILKLECTGNAILKYCNELKVNVVQMGQHSPTPMMINNTNTQSLTSTLLQKQLTARSRPANCSGLDPRPAGNDDGSTRPDEAITSATKIDVDLTNFRSVEDGLDWNEAETAKELFYVWRAFKIYKTNTDIDEPRAISPKTILTPPSNSPMTTMLCDTSSPVSNPSPSPSLPGCSVIHQDQKTNLQNSTRYGDRKGNRKKRRKMVVVPGKITAAHRNEESDRDTDVHSTISSNNSEPEDNLMNSVEEVATLEQASDRARAHDLVQSSLQALDIIILQIRINRICEYCPSANYALARKFGHPVAFRSLARTLQYQVVYQSDPILWGDFGYCLCTRYFPYFGKGAICEQVLQPLSSKKEVAVAPKAIFPRRSPDGLKCNNLNAPFILVDVQILEHSLLLMENIQEPVSSKPESRVEVFIKPEPHDEPDYNATPNPVVGAIISPTSSA</sequence>
<reference evidence="2" key="1">
    <citation type="submission" date="2020-11" db="EMBL/GenBank/DDBJ databases">
        <authorList>
            <person name="Tran Van P."/>
        </authorList>
    </citation>
    <scope>NUCLEOTIDE SEQUENCE</scope>
</reference>
<accession>A0A7R9G506</accession>
<dbReference type="EMBL" id="OC006133">
    <property type="protein sequence ID" value="CAD7265930.1"/>
    <property type="molecule type" value="Genomic_DNA"/>
</dbReference>
<name>A0A7R9G506_TIMSH</name>
<gene>
    <name evidence="2" type="ORF">TSIB3V08_LOCUS9959</name>
</gene>
<feature type="region of interest" description="Disordered" evidence="1">
    <location>
        <begin position="409"/>
        <end position="436"/>
    </location>
</feature>
<protein>
    <submittedName>
        <fullName evidence="2">Uncharacterized protein</fullName>
    </submittedName>
</protein>